<dbReference type="EMBL" id="CACVKT020003359">
    <property type="protein sequence ID" value="CAC5383371.1"/>
    <property type="molecule type" value="Genomic_DNA"/>
</dbReference>
<dbReference type="Proteomes" id="UP000507470">
    <property type="component" value="Unassembled WGS sequence"/>
</dbReference>
<protein>
    <submittedName>
        <fullName evidence="2">Uncharacterized protein</fullName>
    </submittedName>
</protein>
<keyword evidence="1" id="KW-0812">Transmembrane</keyword>
<evidence type="ECO:0000313" key="2">
    <source>
        <dbReference type="EMBL" id="CAC5383371.1"/>
    </source>
</evidence>
<feature type="transmembrane region" description="Helical" evidence="1">
    <location>
        <begin position="6"/>
        <end position="23"/>
    </location>
</feature>
<name>A0A6J8BJ10_MYTCO</name>
<gene>
    <name evidence="2" type="ORF">MCOR_19126</name>
</gene>
<keyword evidence="1" id="KW-0472">Membrane</keyword>
<organism evidence="2 3">
    <name type="scientific">Mytilus coruscus</name>
    <name type="common">Sea mussel</name>
    <dbReference type="NCBI Taxonomy" id="42192"/>
    <lineage>
        <taxon>Eukaryota</taxon>
        <taxon>Metazoa</taxon>
        <taxon>Spiralia</taxon>
        <taxon>Lophotrochozoa</taxon>
        <taxon>Mollusca</taxon>
        <taxon>Bivalvia</taxon>
        <taxon>Autobranchia</taxon>
        <taxon>Pteriomorphia</taxon>
        <taxon>Mytilida</taxon>
        <taxon>Mytiloidea</taxon>
        <taxon>Mytilidae</taxon>
        <taxon>Mytilinae</taxon>
        <taxon>Mytilus</taxon>
    </lineage>
</organism>
<evidence type="ECO:0000256" key="1">
    <source>
        <dbReference type="SAM" id="Phobius"/>
    </source>
</evidence>
<accession>A0A6J8BJ10</accession>
<proteinExistence type="predicted"/>
<sequence>MASNRYFVIFALAHFLICSFLLLNKFNNKTPTNSPIDYGIEEIHPDVFDDTHESSKEVQPNMVEMNKGKGEVTRKPQMKGNLTFKKVYPKISKVIKRLPTTSVRNDTKTGPTRTQIRPDKDVLEQWISDAIEYCHGYIISYAHLFFELSMIVINPGFSHGNKGGENIEVVLKQSEEREYLRLEKGYFQIPCLNCTEISNDTYRKHDPKARWVNVMQCFYDTTLMTSVLPGFMILPLL</sequence>
<evidence type="ECO:0000313" key="3">
    <source>
        <dbReference type="Proteomes" id="UP000507470"/>
    </source>
</evidence>
<reference evidence="2 3" key="1">
    <citation type="submission" date="2020-06" db="EMBL/GenBank/DDBJ databases">
        <authorList>
            <person name="Li R."/>
            <person name="Bekaert M."/>
        </authorList>
    </citation>
    <scope>NUCLEOTIDE SEQUENCE [LARGE SCALE GENOMIC DNA]</scope>
    <source>
        <strain evidence="3">wild</strain>
    </source>
</reference>
<keyword evidence="1" id="KW-1133">Transmembrane helix</keyword>
<dbReference type="AlphaFoldDB" id="A0A6J8BJ10"/>
<keyword evidence="3" id="KW-1185">Reference proteome</keyword>